<name>A0A9W4T973_9GLOM</name>
<reference evidence="1" key="1">
    <citation type="submission" date="2022-08" db="EMBL/GenBank/DDBJ databases">
        <authorList>
            <person name="Kallberg Y."/>
            <person name="Tangrot J."/>
            <person name="Rosling A."/>
        </authorList>
    </citation>
    <scope>NUCLEOTIDE SEQUENCE</scope>
    <source>
        <strain evidence="1">Wild A</strain>
    </source>
</reference>
<dbReference type="AlphaFoldDB" id="A0A9W4T973"/>
<feature type="non-terminal residue" evidence="1">
    <location>
        <position position="1"/>
    </location>
</feature>
<dbReference type="EMBL" id="CAMKVN010019354">
    <property type="protein sequence ID" value="CAI2198724.1"/>
    <property type="molecule type" value="Genomic_DNA"/>
</dbReference>
<evidence type="ECO:0000313" key="1">
    <source>
        <dbReference type="EMBL" id="CAI2198724.1"/>
    </source>
</evidence>
<accession>A0A9W4T973</accession>
<gene>
    <name evidence="1" type="ORF">FWILDA_LOCUS18715</name>
</gene>
<keyword evidence="2" id="KW-1185">Reference proteome</keyword>
<protein>
    <submittedName>
        <fullName evidence="1">11492_t:CDS:1</fullName>
    </submittedName>
</protein>
<comment type="caution">
    <text evidence="1">The sequence shown here is derived from an EMBL/GenBank/DDBJ whole genome shotgun (WGS) entry which is preliminary data.</text>
</comment>
<sequence length="116" mass="13358">VLLSSRQLTNLDKTKLKSKHALNFYWDLIQGYIIKAAKKFIPVHHSSQHACDLRPKILKKVYQQLLTIQKLEKLSKKALHSVIISPTWTFLYEKTSGFSAQFAITLPPSKEEDHKA</sequence>
<organism evidence="1 2">
    <name type="scientific">Funneliformis geosporum</name>
    <dbReference type="NCBI Taxonomy" id="1117311"/>
    <lineage>
        <taxon>Eukaryota</taxon>
        <taxon>Fungi</taxon>
        <taxon>Fungi incertae sedis</taxon>
        <taxon>Mucoromycota</taxon>
        <taxon>Glomeromycotina</taxon>
        <taxon>Glomeromycetes</taxon>
        <taxon>Glomerales</taxon>
        <taxon>Glomeraceae</taxon>
        <taxon>Funneliformis</taxon>
    </lineage>
</organism>
<dbReference type="OrthoDB" id="10525403at2759"/>
<proteinExistence type="predicted"/>
<dbReference type="Proteomes" id="UP001153678">
    <property type="component" value="Unassembled WGS sequence"/>
</dbReference>
<evidence type="ECO:0000313" key="2">
    <source>
        <dbReference type="Proteomes" id="UP001153678"/>
    </source>
</evidence>